<feature type="domain" description="C2H2-type" evidence="11">
    <location>
        <begin position="368"/>
        <end position="395"/>
    </location>
</feature>
<dbReference type="EMBL" id="ADMH02001962">
    <property type="protein sequence ID" value="ETN60181.1"/>
    <property type="molecule type" value="Genomic_DNA"/>
</dbReference>
<dbReference type="Pfam" id="PF00096">
    <property type="entry name" value="zf-C2H2"/>
    <property type="match status" value="3"/>
</dbReference>
<keyword evidence="9" id="KW-0539">Nucleus</keyword>
<reference evidence="12 14" key="1">
    <citation type="journal article" date="2010" name="BMC Genomics">
        <title>Combination of measures distinguishes pre-miRNAs from other stem-loops in the genome of the newly sequenced Anopheles darlingi.</title>
        <authorList>
            <person name="Mendes N.D."/>
            <person name="Freitas A.T."/>
            <person name="Vasconcelos A.T."/>
            <person name="Sagot M.F."/>
        </authorList>
    </citation>
    <scope>NUCLEOTIDE SEQUENCE</scope>
</reference>
<evidence type="ECO:0000313" key="14">
    <source>
        <dbReference type="Proteomes" id="UP000000673"/>
    </source>
</evidence>
<feature type="domain" description="C2H2-type" evidence="11">
    <location>
        <begin position="424"/>
        <end position="451"/>
    </location>
</feature>
<dbReference type="GO" id="GO:0008270">
    <property type="term" value="F:zinc ion binding"/>
    <property type="evidence" value="ECO:0007669"/>
    <property type="project" value="UniProtKB-KW"/>
</dbReference>
<dbReference type="Gene3D" id="3.30.160.60">
    <property type="entry name" value="Classic Zinc Finger"/>
    <property type="match status" value="9"/>
</dbReference>
<feature type="domain" description="C2H2-type" evidence="11">
    <location>
        <begin position="516"/>
        <end position="538"/>
    </location>
</feature>
<dbReference type="PANTHER" id="PTHR24379:SF125">
    <property type="entry name" value="C2H2-TYPE DOMAIN-CONTAINING PROTEIN"/>
    <property type="match status" value="1"/>
</dbReference>
<dbReference type="SUPFAM" id="SSF57667">
    <property type="entry name" value="beta-beta-alpha zinc fingers"/>
    <property type="match status" value="8"/>
</dbReference>
<protein>
    <recommendedName>
        <fullName evidence="11">C2H2-type domain-containing protein</fullName>
    </recommendedName>
</protein>
<dbReference type="PROSITE" id="PS00028">
    <property type="entry name" value="ZINC_FINGER_C2H2_1"/>
    <property type="match status" value="14"/>
</dbReference>
<evidence type="ECO:0000256" key="8">
    <source>
        <dbReference type="ARBA" id="ARBA00023163"/>
    </source>
</evidence>
<dbReference type="Pfam" id="PF13912">
    <property type="entry name" value="zf-C2H2_6"/>
    <property type="match status" value="4"/>
</dbReference>
<dbReference type="GO" id="GO:0005634">
    <property type="term" value="C:nucleus"/>
    <property type="evidence" value="ECO:0007669"/>
    <property type="project" value="UniProtKB-SubCell"/>
</dbReference>
<dbReference type="eggNOG" id="KOG1721">
    <property type="taxonomic scope" value="Eukaryota"/>
</dbReference>
<accession>W5J891</accession>
<dbReference type="InterPro" id="IPR013087">
    <property type="entry name" value="Znf_C2H2_type"/>
</dbReference>
<gene>
    <name evidence="12" type="ORF">AND_008185</name>
</gene>
<feature type="domain" description="C2H2-type" evidence="11">
    <location>
        <begin position="340"/>
        <end position="368"/>
    </location>
</feature>
<dbReference type="EnsemblMetazoa" id="ADAC008185-RA">
    <property type="protein sequence ID" value="ADAC008185-PA"/>
    <property type="gene ID" value="ADAC008185"/>
</dbReference>
<dbReference type="PANTHER" id="PTHR24379">
    <property type="entry name" value="KRAB AND ZINC FINGER DOMAIN-CONTAINING"/>
    <property type="match status" value="1"/>
</dbReference>
<reference evidence="13" key="4">
    <citation type="submission" date="2015-06" db="UniProtKB">
        <authorList>
            <consortium name="EnsemblMetazoa"/>
        </authorList>
    </citation>
    <scope>IDENTIFICATION</scope>
</reference>
<feature type="domain" description="C2H2-type" evidence="11">
    <location>
        <begin position="35"/>
        <end position="63"/>
    </location>
</feature>
<keyword evidence="8" id="KW-0804">Transcription</keyword>
<feature type="domain" description="C2H2-type" evidence="11">
    <location>
        <begin position="544"/>
        <end position="572"/>
    </location>
</feature>
<evidence type="ECO:0000259" key="11">
    <source>
        <dbReference type="PROSITE" id="PS50157"/>
    </source>
</evidence>
<evidence type="ECO:0000256" key="1">
    <source>
        <dbReference type="ARBA" id="ARBA00004123"/>
    </source>
</evidence>
<feature type="domain" description="C2H2-type" evidence="11">
    <location>
        <begin position="144"/>
        <end position="167"/>
    </location>
</feature>
<organism evidence="12">
    <name type="scientific">Anopheles darlingi</name>
    <name type="common">Mosquito</name>
    <dbReference type="NCBI Taxonomy" id="43151"/>
    <lineage>
        <taxon>Eukaryota</taxon>
        <taxon>Metazoa</taxon>
        <taxon>Ecdysozoa</taxon>
        <taxon>Arthropoda</taxon>
        <taxon>Hexapoda</taxon>
        <taxon>Insecta</taxon>
        <taxon>Pterygota</taxon>
        <taxon>Neoptera</taxon>
        <taxon>Endopterygota</taxon>
        <taxon>Diptera</taxon>
        <taxon>Nematocera</taxon>
        <taxon>Culicoidea</taxon>
        <taxon>Culicidae</taxon>
        <taxon>Anophelinae</taxon>
        <taxon>Anopheles</taxon>
    </lineage>
</organism>
<evidence type="ECO:0000256" key="2">
    <source>
        <dbReference type="ARBA" id="ARBA00006991"/>
    </source>
</evidence>
<dbReference type="HOGENOM" id="CLU_002678_44_10_1"/>
<dbReference type="Proteomes" id="UP000000673">
    <property type="component" value="Unassembled WGS sequence"/>
</dbReference>
<evidence type="ECO:0000256" key="6">
    <source>
        <dbReference type="ARBA" id="ARBA00022833"/>
    </source>
</evidence>
<keyword evidence="4" id="KW-0677">Repeat</keyword>
<evidence type="ECO:0000256" key="3">
    <source>
        <dbReference type="ARBA" id="ARBA00022723"/>
    </source>
</evidence>
<evidence type="ECO:0000256" key="4">
    <source>
        <dbReference type="ARBA" id="ARBA00022737"/>
    </source>
</evidence>
<dbReference type="InterPro" id="IPR036236">
    <property type="entry name" value="Znf_C2H2_sf"/>
</dbReference>
<evidence type="ECO:0000256" key="9">
    <source>
        <dbReference type="ARBA" id="ARBA00023242"/>
    </source>
</evidence>
<feature type="domain" description="C2H2-type" evidence="11">
    <location>
        <begin position="64"/>
        <end position="86"/>
    </location>
</feature>
<evidence type="ECO:0000256" key="10">
    <source>
        <dbReference type="PROSITE-ProRule" id="PRU00042"/>
    </source>
</evidence>
<reference evidence="12" key="3">
    <citation type="journal article" date="2013" name="Nucleic Acids Res.">
        <title>The genome of Anopheles darlingi, the main neotropical malaria vector.</title>
        <authorList>
            <person name="Marinotti O."/>
            <person name="Cerqueira G.C."/>
            <person name="de Almeida L.G."/>
            <person name="Ferro M.I."/>
            <person name="Loreto E.L."/>
            <person name="Zaha A."/>
            <person name="Teixeira S.M."/>
            <person name="Wespiser A.R."/>
            <person name="Almeida E Silva A."/>
            <person name="Schlindwein A.D."/>
            <person name="Pacheco A.C."/>
            <person name="Silva A.L."/>
            <person name="Graveley B.R."/>
            <person name="Walenz B.P."/>
            <person name="Lima Bde A."/>
            <person name="Ribeiro C.A."/>
            <person name="Nunes-Silva C.G."/>
            <person name="de Carvalho C.R."/>
            <person name="Soares C.M."/>
            <person name="de Menezes C.B."/>
            <person name="Matiolli C."/>
            <person name="Caffrey D."/>
            <person name="Araujo D.A."/>
            <person name="de Oliveira D.M."/>
            <person name="Golenbock D."/>
            <person name="Grisard E.C."/>
            <person name="Fantinatti-Garboggini F."/>
            <person name="de Carvalho F.M."/>
            <person name="Barcellos F.G."/>
            <person name="Prosdocimi F."/>
            <person name="May G."/>
            <person name="Azevedo Junior G.M."/>
            <person name="Guimaraes G.M."/>
            <person name="Goldman G.H."/>
            <person name="Padilha I.Q."/>
            <person name="Batista Jda S."/>
            <person name="Ferro J.A."/>
            <person name="Ribeiro J.M."/>
            <person name="Fietto J.L."/>
            <person name="Dabbas K.M."/>
            <person name="Cerdeira L."/>
            <person name="Agnez-Lima L.F."/>
            <person name="Brocchi M."/>
            <person name="de Carvalho M.O."/>
            <person name="Teixeira Mde M."/>
            <person name="Diniz Maia Mde M."/>
            <person name="Goldman M.H."/>
            <person name="Cruz Schneider M.P."/>
            <person name="Felipe M.S."/>
            <person name="Hungria M."/>
            <person name="Nicolas M.F."/>
            <person name="Pereira M."/>
            <person name="Montes M.A."/>
            <person name="Cantao M.E."/>
            <person name="Vincentz M."/>
            <person name="Rafael M.S."/>
            <person name="Silverman N."/>
            <person name="Stoco P.H."/>
            <person name="Souza R.C."/>
            <person name="Vicentini R."/>
            <person name="Gazzinelli R.T."/>
            <person name="Neves Rde O."/>
            <person name="Silva R."/>
            <person name="Astolfi-Filho S."/>
            <person name="Maciel T.E."/>
            <person name="Urmenyi T.P."/>
            <person name="Tadei W.P."/>
            <person name="Camargo E.P."/>
            <person name="de Vasconcelos A.T."/>
        </authorList>
    </citation>
    <scope>NUCLEOTIDE SEQUENCE</scope>
</reference>
<evidence type="ECO:0000313" key="13">
    <source>
        <dbReference type="EnsemblMetazoa" id="ADAC008185-PA"/>
    </source>
</evidence>
<keyword evidence="6" id="KW-0862">Zinc</keyword>
<name>W5J891_ANODA</name>
<dbReference type="Pfam" id="PF13894">
    <property type="entry name" value="zf-C2H2_4"/>
    <property type="match status" value="1"/>
</dbReference>
<keyword evidence="3" id="KW-0479">Metal-binding</keyword>
<sequence length="576" mass="67355">MHTGETPYKCPHCPKSFRGQTALNCHIFRHTKTGVQCSECRKVFATQSIVKQHVQQVHTAQRPHVCNVCGITYKYLKSLRMHLRTHEKRVCPECDMVFHSVYAMRKHRKSHTKENYPFPCTFCGRRFEKQIQLQSHGKLRGRPFQCTVCCHSFNKRTFLTNHERRFHWKQLGVERLKMKQSKYEGSQIEAAIGSRKLDTERKSSPEPTIVADRKEKDFNVPNIEMATDMNNEASNLAERVEDNPVNKEPFRISNNIIAESETTPENDSSFHEITSIATVILHPTTISKTIYSEDTSEQICDTLHTAKTQQEFMCEACGKLYASAATLAVHRANHHKAKRFACNQCKQSFGFRCHLVQHIRRQHEEEHLACKLCAKTFKYPQDLHVHMKHHNDAKPYKCDKCSSTFRFPSALRSHQILHETDWPFRCVECGKSFRYENSLRVHKRLHADAKLYECEICQRKFATKFPMVRHMKVHSRQKELNCEVCQSVFFKKRDLIVHQTKEHSSERPIDKIAPIYSCDICGKEFVKKCNLKMHSYIHEEVFRFGCKLCNQGFKQYAGLRNHMLRAHPESAQKEVE</sequence>
<proteinExistence type="inferred from homology"/>
<dbReference type="OMA" id="GEKHISC"/>
<keyword evidence="7" id="KW-0805">Transcription regulation</keyword>
<comment type="subcellular location">
    <subcellularLocation>
        <location evidence="1">Nucleus</location>
    </subcellularLocation>
</comment>
<comment type="similarity">
    <text evidence="2">Belongs to the krueppel C2H2-type zinc-finger protein family.</text>
</comment>
<feature type="domain" description="C2H2-type" evidence="11">
    <location>
        <begin position="396"/>
        <end position="423"/>
    </location>
</feature>
<evidence type="ECO:0000256" key="7">
    <source>
        <dbReference type="ARBA" id="ARBA00023015"/>
    </source>
</evidence>
<feature type="domain" description="C2H2-type" evidence="11">
    <location>
        <begin position="480"/>
        <end position="508"/>
    </location>
</feature>
<evidence type="ECO:0000256" key="5">
    <source>
        <dbReference type="ARBA" id="ARBA00022771"/>
    </source>
</evidence>
<feature type="domain" description="C2H2-type" evidence="11">
    <location>
        <begin position="452"/>
        <end position="479"/>
    </location>
</feature>
<dbReference type="SMART" id="SM00355">
    <property type="entry name" value="ZnF_C2H2"/>
    <property type="match status" value="15"/>
</dbReference>
<dbReference type="STRING" id="43151.W5J891"/>
<feature type="domain" description="C2H2-type" evidence="11">
    <location>
        <begin position="89"/>
        <end position="116"/>
    </location>
</feature>
<feature type="domain" description="C2H2-type" evidence="11">
    <location>
        <begin position="118"/>
        <end position="136"/>
    </location>
</feature>
<dbReference type="AlphaFoldDB" id="W5J891"/>
<reference evidence="12" key="2">
    <citation type="submission" date="2010-05" db="EMBL/GenBank/DDBJ databases">
        <authorList>
            <person name="Almeida L.G."/>
            <person name="Nicolas M.F."/>
            <person name="Souza R.C."/>
            <person name="Vasconcelos A.T.R."/>
        </authorList>
    </citation>
    <scope>NUCLEOTIDE SEQUENCE</scope>
</reference>
<keyword evidence="14" id="KW-1185">Reference proteome</keyword>
<feature type="domain" description="C2H2-type" evidence="11">
    <location>
        <begin position="312"/>
        <end position="339"/>
    </location>
</feature>
<dbReference type="FunFam" id="3.30.160.60:FF:000017">
    <property type="entry name" value="zinc finger protein 62 homolog"/>
    <property type="match status" value="1"/>
</dbReference>
<dbReference type="PROSITE" id="PS50157">
    <property type="entry name" value="ZINC_FINGER_C2H2_2"/>
    <property type="match status" value="15"/>
</dbReference>
<dbReference type="VEuPathDB" id="VectorBase:ADAR2_010285"/>
<evidence type="ECO:0000313" key="12">
    <source>
        <dbReference type="EMBL" id="ETN60181.1"/>
    </source>
</evidence>
<keyword evidence="5 10" id="KW-0863">Zinc-finger</keyword>
<dbReference type="VEuPathDB" id="VectorBase:ADAC008185"/>
<feature type="domain" description="C2H2-type" evidence="11">
    <location>
        <begin position="8"/>
        <end position="31"/>
    </location>
</feature>